<protein>
    <submittedName>
        <fullName evidence="2">Uncharacterized protein</fullName>
    </submittedName>
</protein>
<feature type="region of interest" description="Disordered" evidence="1">
    <location>
        <begin position="1"/>
        <end position="21"/>
    </location>
</feature>
<evidence type="ECO:0000313" key="2">
    <source>
        <dbReference type="EMBL" id="MBC2689701.1"/>
    </source>
</evidence>
<dbReference type="EMBL" id="JACMYG010000006">
    <property type="protein sequence ID" value="MBC2689701.1"/>
    <property type="molecule type" value="Genomic_DNA"/>
</dbReference>
<keyword evidence="3" id="KW-1185">Reference proteome</keyword>
<dbReference type="AlphaFoldDB" id="A0A7X1GC29"/>
<dbReference type="Proteomes" id="UP000526003">
    <property type="component" value="Unassembled WGS sequence"/>
</dbReference>
<comment type="caution">
    <text evidence="2">The sequence shown here is derived from an EMBL/GenBank/DDBJ whole genome shotgun (WGS) entry which is preliminary data.</text>
</comment>
<organism evidence="2 3">
    <name type="scientific">Pseudomonas kielensis</name>
    <dbReference type="NCBI Taxonomy" id="2762577"/>
    <lineage>
        <taxon>Bacteria</taxon>
        <taxon>Pseudomonadati</taxon>
        <taxon>Pseudomonadota</taxon>
        <taxon>Gammaproteobacteria</taxon>
        <taxon>Pseudomonadales</taxon>
        <taxon>Pseudomonadaceae</taxon>
        <taxon>Pseudomonas</taxon>
    </lineage>
</organism>
<accession>A0A7X1GC29</accession>
<dbReference type="RefSeq" id="WP_185818205.1">
    <property type="nucleotide sequence ID" value="NZ_JACMYG010000006.1"/>
</dbReference>
<sequence>MLQRRQAEEPALAEGFDHRRRSLSYARHRGSHPFVKRIEHACEKLQEVSKNRRDRTSQHTENGSLTRILTSKKLASKKKVNAVNTHIKTTAKKIGRGC</sequence>
<feature type="region of interest" description="Disordered" evidence="1">
    <location>
        <begin position="47"/>
        <end position="72"/>
    </location>
</feature>
<feature type="compositionally biased region" description="Basic and acidic residues" evidence="1">
    <location>
        <begin position="47"/>
        <end position="58"/>
    </location>
</feature>
<gene>
    <name evidence="2" type="ORF">H7995_07800</name>
</gene>
<proteinExistence type="predicted"/>
<feature type="compositionally biased region" description="Polar residues" evidence="1">
    <location>
        <begin position="59"/>
        <end position="69"/>
    </location>
</feature>
<evidence type="ECO:0000256" key="1">
    <source>
        <dbReference type="SAM" id="MobiDB-lite"/>
    </source>
</evidence>
<evidence type="ECO:0000313" key="3">
    <source>
        <dbReference type="Proteomes" id="UP000526003"/>
    </source>
</evidence>
<reference evidence="2 3" key="1">
    <citation type="submission" date="2020-08" db="EMBL/GenBank/DDBJ databases">
        <title>Pseudomonas sp. nov.</title>
        <authorList>
            <person name="Gieschler S."/>
            <person name="Fiedler G."/>
            <person name="Brinks E."/>
            <person name="Boehnlein C."/>
            <person name="Franz C.M.A.P."/>
            <person name="Kabisch J."/>
        </authorList>
    </citation>
    <scope>NUCLEOTIDE SEQUENCE [LARGE SCALE GENOMIC DNA]</scope>
    <source>
        <strain evidence="2 3">MBT-1</strain>
    </source>
</reference>
<name>A0A7X1GC29_9PSED</name>